<feature type="chain" id="PRO_5038500669" description="DUF3221 domain-containing protein" evidence="1">
    <location>
        <begin position="19"/>
        <end position="128"/>
    </location>
</feature>
<evidence type="ECO:0008006" key="3">
    <source>
        <dbReference type="Google" id="ProtNLM"/>
    </source>
</evidence>
<accession>A0A212K0E7</accession>
<keyword evidence="1" id="KW-0732">Signal</keyword>
<protein>
    <recommendedName>
        <fullName evidence="3">DUF3221 domain-containing protein</fullName>
    </recommendedName>
</protein>
<name>A0A212K0E7_9FIRM</name>
<proteinExistence type="predicted"/>
<organism evidence="2">
    <name type="scientific">uncultured Eubacteriales bacterium</name>
    <dbReference type="NCBI Taxonomy" id="172733"/>
    <lineage>
        <taxon>Bacteria</taxon>
        <taxon>Bacillati</taxon>
        <taxon>Bacillota</taxon>
        <taxon>Clostridia</taxon>
        <taxon>Eubacteriales</taxon>
        <taxon>environmental samples</taxon>
    </lineage>
</organism>
<evidence type="ECO:0000313" key="2">
    <source>
        <dbReference type="EMBL" id="SBW04985.1"/>
    </source>
</evidence>
<sequence length="128" mass="13886">MKKQFALFLALVCIFALAGCGNTADGKTTETPAAKVYFKAKVLDISDDYLLVEPLEGTPERKSADRIKVSIGDIEEEQSLRYLAEAGVDDTVEIAYNGKIAESYPAQTNSVYEINLVAKAEPMSAEMG</sequence>
<dbReference type="PROSITE" id="PS51257">
    <property type="entry name" value="PROKAR_LIPOPROTEIN"/>
    <property type="match status" value="1"/>
</dbReference>
<reference evidence="2" key="1">
    <citation type="submission" date="2016-04" db="EMBL/GenBank/DDBJ databases">
        <authorList>
            <person name="Evans L.H."/>
            <person name="Alamgir A."/>
            <person name="Owens N."/>
            <person name="Weber N.D."/>
            <person name="Virtaneva K."/>
            <person name="Barbian K."/>
            <person name="Babar A."/>
            <person name="Rosenke K."/>
        </authorList>
    </citation>
    <scope>NUCLEOTIDE SEQUENCE</scope>
    <source>
        <strain evidence="2">86</strain>
    </source>
</reference>
<gene>
    <name evidence="2" type="ORF">KL86CLO1_11974</name>
</gene>
<evidence type="ECO:0000256" key="1">
    <source>
        <dbReference type="SAM" id="SignalP"/>
    </source>
</evidence>
<feature type="signal peptide" evidence="1">
    <location>
        <begin position="1"/>
        <end position="18"/>
    </location>
</feature>
<dbReference type="AlphaFoldDB" id="A0A212K0E7"/>
<dbReference type="EMBL" id="FLUN01000001">
    <property type="protein sequence ID" value="SBW04985.1"/>
    <property type="molecule type" value="Genomic_DNA"/>
</dbReference>